<reference evidence="1 2" key="1">
    <citation type="submission" date="2019-06" db="EMBL/GenBank/DDBJ databases">
        <title>Sequencing the genomes of 1000 actinobacteria strains.</title>
        <authorList>
            <person name="Klenk H.-P."/>
        </authorList>
    </citation>
    <scope>NUCLEOTIDE SEQUENCE [LARGE SCALE GENOMIC DNA]</scope>
    <source>
        <strain evidence="1 2">DSM 4813</strain>
    </source>
</reference>
<dbReference type="CDD" id="cd07812">
    <property type="entry name" value="SRPBCC"/>
    <property type="match status" value="1"/>
</dbReference>
<sequence>MSTIVREMHCAPETVFRVLRDGWLFPVWVVGASRMRDVDAAWPEPGTELRHSVGVWPLLLNDSTTSIEWHEPRRMVLNARAWPVGIATVTIEAKASKKGCLVRIVEDVVSGPAKFIPRPLMTLALGWRNTETLRRLAFIAEGIAAGAEDSIAEDLGRGKHVRRFDHA</sequence>
<organism evidence="1 2">
    <name type="scientific">Rarobacter faecitabidus</name>
    <dbReference type="NCBI Taxonomy" id="13243"/>
    <lineage>
        <taxon>Bacteria</taxon>
        <taxon>Bacillati</taxon>
        <taxon>Actinomycetota</taxon>
        <taxon>Actinomycetes</taxon>
        <taxon>Micrococcales</taxon>
        <taxon>Rarobacteraceae</taxon>
        <taxon>Rarobacter</taxon>
    </lineage>
</organism>
<comment type="caution">
    <text evidence="1">The sequence shown here is derived from an EMBL/GenBank/DDBJ whole genome shotgun (WGS) entry which is preliminary data.</text>
</comment>
<gene>
    <name evidence="1" type="ORF">FB461_1698</name>
</gene>
<keyword evidence="2" id="KW-1185">Reference proteome</keyword>
<name>A0A542ZNY6_RARFA</name>
<proteinExistence type="predicted"/>
<protein>
    <recommendedName>
        <fullName evidence="3">Polyketide cyclase/dehydrase/lipid transport protein</fullName>
    </recommendedName>
</protein>
<dbReference type="Proteomes" id="UP000315389">
    <property type="component" value="Unassembled WGS sequence"/>
</dbReference>
<dbReference type="SUPFAM" id="SSF55961">
    <property type="entry name" value="Bet v1-like"/>
    <property type="match status" value="1"/>
</dbReference>
<dbReference type="AlphaFoldDB" id="A0A542ZNY6"/>
<dbReference type="InterPro" id="IPR023393">
    <property type="entry name" value="START-like_dom_sf"/>
</dbReference>
<evidence type="ECO:0008006" key="3">
    <source>
        <dbReference type="Google" id="ProtNLM"/>
    </source>
</evidence>
<dbReference type="RefSeq" id="WP_142121016.1">
    <property type="nucleotide sequence ID" value="NZ_BAAASV010000002.1"/>
</dbReference>
<dbReference type="EMBL" id="VFOS01000002">
    <property type="protein sequence ID" value="TQL62065.1"/>
    <property type="molecule type" value="Genomic_DNA"/>
</dbReference>
<evidence type="ECO:0000313" key="1">
    <source>
        <dbReference type="EMBL" id="TQL62065.1"/>
    </source>
</evidence>
<evidence type="ECO:0000313" key="2">
    <source>
        <dbReference type="Proteomes" id="UP000315389"/>
    </source>
</evidence>
<dbReference type="OrthoDB" id="4483486at2"/>
<dbReference type="Gene3D" id="3.30.530.20">
    <property type="match status" value="1"/>
</dbReference>
<accession>A0A542ZNY6</accession>